<reference evidence="1 2" key="1">
    <citation type="submission" date="2013-06" db="EMBL/GenBank/DDBJ databases">
        <title>Whole genome shotgun sequence of Bacillus selenatarsenatis SF-1.</title>
        <authorList>
            <person name="Kuroda M."/>
            <person name="Sei K."/>
            <person name="Yamashita M."/>
            <person name="Ike M."/>
        </authorList>
    </citation>
    <scope>NUCLEOTIDE SEQUENCE [LARGE SCALE GENOMIC DNA]</scope>
    <source>
        <strain evidence="1 2">SF-1</strain>
    </source>
</reference>
<protein>
    <submittedName>
        <fullName evidence="1">Uncharacterized protein</fullName>
    </submittedName>
</protein>
<sequence>MLILSSKGEVRYSEEKEVFLMKYVLETTDPEKTISLKTAIQGNPTMVVFVRHLG</sequence>
<dbReference type="EMBL" id="BASE01000024">
    <property type="protein sequence ID" value="GAM13057.1"/>
    <property type="molecule type" value="Genomic_DNA"/>
</dbReference>
<keyword evidence="2" id="KW-1185">Reference proteome</keyword>
<organism evidence="1 2">
    <name type="scientific">Mesobacillus selenatarsenatis (strain DSM 18680 / JCM 14380 / FERM P-15431 / SF-1)</name>
    <dbReference type="NCBI Taxonomy" id="1321606"/>
    <lineage>
        <taxon>Bacteria</taxon>
        <taxon>Bacillati</taxon>
        <taxon>Bacillota</taxon>
        <taxon>Bacilli</taxon>
        <taxon>Bacillales</taxon>
        <taxon>Bacillaceae</taxon>
        <taxon>Mesobacillus</taxon>
    </lineage>
</organism>
<dbReference type="STRING" id="1321606.SAMD00020551_1193"/>
<comment type="caution">
    <text evidence="1">The sequence shown here is derived from an EMBL/GenBank/DDBJ whole genome shotgun (WGS) entry which is preliminary data.</text>
</comment>
<gene>
    <name evidence="1" type="ORF">SAMD00020551_1193</name>
</gene>
<accession>A0A0A8X1Z7</accession>
<evidence type="ECO:0000313" key="2">
    <source>
        <dbReference type="Proteomes" id="UP000031014"/>
    </source>
</evidence>
<dbReference type="Proteomes" id="UP000031014">
    <property type="component" value="Unassembled WGS sequence"/>
</dbReference>
<dbReference type="AlphaFoldDB" id="A0A0A8X1Z7"/>
<evidence type="ECO:0000313" key="1">
    <source>
        <dbReference type="EMBL" id="GAM13057.1"/>
    </source>
</evidence>
<proteinExistence type="predicted"/>
<name>A0A0A8X1Z7_MESS1</name>